<dbReference type="SUPFAM" id="SSF50998">
    <property type="entry name" value="Quinoprotein alcohol dehydrogenase-like"/>
    <property type="match status" value="1"/>
</dbReference>
<dbReference type="PANTHER" id="PTHR35340">
    <property type="entry name" value="PQQ ENZYME REPEAT PROTEIN-RELATED"/>
    <property type="match status" value="1"/>
</dbReference>
<proteinExistence type="predicted"/>
<name>A0ABR5BUQ8_9TREE</name>
<dbReference type="Pfam" id="PF14269">
    <property type="entry name" value="Arylsulfotran_2"/>
    <property type="match status" value="1"/>
</dbReference>
<accession>A0ABR5BUQ8</accession>
<dbReference type="InterPro" id="IPR053143">
    <property type="entry name" value="Arylsulfate_ST"/>
</dbReference>
<sequence length="915" mass="102503">MAHNQLLPPSITVHIPEITNKRMQQFLRLLGPLPSPKRSSLSMRVITFSLFVLLAALLQPACADWQYRSRPDLSPPKLNITVRADSDDVESGLIFVAPYQGFVPGSHGPAQPGAYIFRDNGDLVWSGLVYFGGWTENFKPDVFNGQPMLRATQGLMKERGLMHGNYGILDDSYKFIKSFQARSHHHLSVHEFLVHDGKTVLIESPIPTIHDLKPYGGEKGQNWILAGSFQGEISMDSHLSQRLMFSISEVDIETGSVLFEWNSLDHVDPTYSALPLKGGRGTSVGYGTSTADAYNYFHINSVAKGDQGHYLISARNYSAIFKINGTNGDVIWQLGDFHNQSSFKMESNARFAYQHDARYISRSDDGTIEVISLHDNAAHSVGETISNVSRVLYIQVNHTAGTASTLRSYPAPDGLLAYSQGNAQLLPNSNTFANWGQAGAITEFREDGKVLFHAYLDSQPEGQFVQSYRGFRYNWTGTSFEEPAIVALKGRGDDKPVNIYVSWNGDTRATAWQFYAERDSGLSEKFILGKVARVGFETHLEVKNLADDEGVHYYVEAVDTEGIVLASSQIVSLTDRTFAESNLAAVTTSIASHENSQLFLHNQPTSPTASAKSPRLHSSPVLLLPLPPASAMEKESVFQSELELNRQIRQLQRERDLEEALQDQVWQLERAAVREEQGTWSRRQQENIKSKDRTYDDKWGNTQGFIRPPQAYELYQAIDKHDIDFIMRVRDHAFKLLLQKNGSEFPIVYAARLGEGWGDIVILLLKLAIDNSLHSSSPHLLSSYLQVLIMSEGDSFLHKATYDLTLLLRASPLRTSKPVAHAEEMVRRFCTKELRGVAGGIGEVEEYVANAALDLVIMAVWGLAAGQLDLENLPECEKLIERGRHIRLLGTFGLIRRLLKHCKKSLHRYRKQIQE</sequence>
<dbReference type="EMBL" id="KN848684">
    <property type="protein sequence ID" value="KIR79377.1"/>
    <property type="molecule type" value="Genomic_DNA"/>
</dbReference>
<evidence type="ECO:0000256" key="1">
    <source>
        <dbReference type="SAM" id="Coils"/>
    </source>
</evidence>
<keyword evidence="1" id="KW-0175">Coiled coil</keyword>
<dbReference type="InterPro" id="IPR039535">
    <property type="entry name" value="ASST-like"/>
</dbReference>
<gene>
    <name evidence="2" type="ORF">I306_03495</name>
</gene>
<dbReference type="InterPro" id="IPR011047">
    <property type="entry name" value="Quinoprotein_ADH-like_sf"/>
</dbReference>
<keyword evidence="3" id="KW-1185">Reference proteome</keyword>
<evidence type="ECO:0008006" key="4">
    <source>
        <dbReference type="Google" id="ProtNLM"/>
    </source>
</evidence>
<organism evidence="2 3">
    <name type="scientific">Cryptococcus gattii EJB2</name>
    <dbReference type="NCBI Taxonomy" id="1296103"/>
    <lineage>
        <taxon>Eukaryota</taxon>
        <taxon>Fungi</taxon>
        <taxon>Dikarya</taxon>
        <taxon>Basidiomycota</taxon>
        <taxon>Agaricomycotina</taxon>
        <taxon>Tremellomycetes</taxon>
        <taxon>Tremellales</taxon>
        <taxon>Cryptococcaceae</taxon>
        <taxon>Cryptococcus</taxon>
        <taxon>Cryptococcus gattii species complex</taxon>
    </lineage>
</organism>
<reference evidence="2 3" key="1">
    <citation type="submission" date="2015-01" db="EMBL/GenBank/DDBJ databases">
        <title>The Genome Sequence of Cryptococcus gattii EJB2.</title>
        <authorList>
            <consortium name="The Broad Institute Genomics Platform"/>
            <person name="Cuomo C."/>
            <person name="Litvintseva A."/>
            <person name="Chen Y."/>
            <person name="Heitman J."/>
            <person name="Sun S."/>
            <person name="Springer D."/>
            <person name="Dromer F."/>
            <person name="Young S."/>
            <person name="Zeng Q."/>
            <person name="Gargeya S."/>
            <person name="Abouelleil A."/>
            <person name="Alvarado L."/>
            <person name="Chapman S.B."/>
            <person name="Gainer-Dewar J."/>
            <person name="Goldberg J."/>
            <person name="Griggs A."/>
            <person name="Gujja S."/>
            <person name="Hansen M."/>
            <person name="Howarth C."/>
            <person name="Imamovic A."/>
            <person name="Larimer J."/>
            <person name="Murphy C."/>
            <person name="Naylor J."/>
            <person name="Pearson M."/>
            <person name="Priest M."/>
            <person name="Roberts A."/>
            <person name="Saif S."/>
            <person name="Shea T."/>
            <person name="Sykes S."/>
            <person name="Wortman J."/>
            <person name="Nusbaum C."/>
            <person name="Birren B."/>
        </authorList>
    </citation>
    <scope>NUCLEOTIDE SEQUENCE [LARGE SCALE GENOMIC DNA]</scope>
    <source>
        <strain evidence="2 3">EJB2</strain>
    </source>
</reference>
<dbReference type="Proteomes" id="UP000054272">
    <property type="component" value="Unassembled WGS sequence"/>
</dbReference>
<evidence type="ECO:0000313" key="3">
    <source>
        <dbReference type="Proteomes" id="UP000054272"/>
    </source>
</evidence>
<protein>
    <recommendedName>
        <fullName evidence="4">ASST-domain-containing protein</fullName>
    </recommendedName>
</protein>
<feature type="coiled-coil region" evidence="1">
    <location>
        <begin position="641"/>
        <end position="671"/>
    </location>
</feature>
<dbReference type="PANTHER" id="PTHR35340:SF9">
    <property type="entry name" value="ASST-DOMAIN-CONTAINING PROTEIN"/>
    <property type="match status" value="1"/>
</dbReference>
<evidence type="ECO:0000313" key="2">
    <source>
        <dbReference type="EMBL" id="KIR79377.1"/>
    </source>
</evidence>